<evidence type="ECO:0000256" key="5">
    <source>
        <dbReference type="ARBA" id="ARBA00023136"/>
    </source>
</evidence>
<dbReference type="PANTHER" id="PTHR30572:SF4">
    <property type="entry name" value="ABC TRANSPORTER PERMEASE YTRF"/>
    <property type="match status" value="1"/>
</dbReference>
<comment type="caution">
    <text evidence="10">The sequence shown here is derived from an EMBL/GenBank/DDBJ whole genome shotgun (WGS) entry which is preliminary data.</text>
</comment>
<dbReference type="GO" id="GO:0005886">
    <property type="term" value="C:plasma membrane"/>
    <property type="evidence" value="ECO:0007669"/>
    <property type="project" value="UniProtKB-SubCell"/>
</dbReference>
<feature type="transmembrane region" description="Helical" evidence="7">
    <location>
        <begin position="363"/>
        <end position="383"/>
    </location>
</feature>
<evidence type="ECO:0000313" key="10">
    <source>
        <dbReference type="EMBL" id="NOU49911.1"/>
    </source>
</evidence>
<dbReference type="PANTHER" id="PTHR30572">
    <property type="entry name" value="MEMBRANE COMPONENT OF TRANSPORTER-RELATED"/>
    <property type="match status" value="1"/>
</dbReference>
<evidence type="ECO:0000259" key="9">
    <source>
        <dbReference type="Pfam" id="PF12704"/>
    </source>
</evidence>
<proteinExistence type="inferred from homology"/>
<protein>
    <submittedName>
        <fullName evidence="10">FtsX-like permease family protein</fullName>
    </submittedName>
</protein>
<reference evidence="10 11" key="1">
    <citation type="submission" date="2020-04" db="EMBL/GenBank/DDBJ databases">
        <title>Pseudoalteromonas caenipelagi sp. nov., isolated from a tidal flat.</title>
        <authorList>
            <person name="Park S."/>
            <person name="Yoon J.-H."/>
        </authorList>
    </citation>
    <scope>NUCLEOTIDE SEQUENCE [LARGE SCALE GENOMIC DNA]</scope>
    <source>
        <strain evidence="10 11">JBTF-M23</strain>
    </source>
</reference>
<keyword evidence="4 7" id="KW-1133">Transmembrane helix</keyword>
<evidence type="ECO:0000313" key="11">
    <source>
        <dbReference type="Proteomes" id="UP000586305"/>
    </source>
</evidence>
<dbReference type="GO" id="GO:0022857">
    <property type="term" value="F:transmembrane transporter activity"/>
    <property type="evidence" value="ECO:0007669"/>
    <property type="project" value="TreeGrafter"/>
</dbReference>
<evidence type="ECO:0000256" key="3">
    <source>
        <dbReference type="ARBA" id="ARBA00022692"/>
    </source>
</evidence>
<gene>
    <name evidence="10" type="ORF">HG263_05090</name>
</gene>
<dbReference type="InterPro" id="IPR003838">
    <property type="entry name" value="ABC3_permease_C"/>
</dbReference>
<keyword evidence="5 7" id="KW-0472">Membrane</keyword>
<dbReference type="EMBL" id="JABBPG010000002">
    <property type="protein sequence ID" value="NOU49911.1"/>
    <property type="molecule type" value="Genomic_DNA"/>
</dbReference>
<evidence type="ECO:0000256" key="1">
    <source>
        <dbReference type="ARBA" id="ARBA00004651"/>
    </source>
</evidence>
<keyword evidence="2" id="KW-1003">Cell membrane</keyword>
<name>A0A849VDY8_9GAMM</name>
<dbReference type="InterPro" id="IPR025857">
    <property type="entry name" value="MacB_PCD"/>
</dbReference>
<dbReference type="Pfam" id="PF02687">
    <property type="entry name" value="FtsX"/>
    <property type="match status" value="1"/>
</dbReference>
<keyword evidence="11" id="KW-1185">Reference proteome</keyword>
<organism evidence="10 11">
    <name type="scientific">Pseudoalteromonas caenipelagi</name>
    <dbReference type="NCBI Taxonomy" id="2726988"/>
    <lineage>
        <taxon>Bacteria</taxon>
        <taxon>Pseudomonadati</taxon>
        <taxon>Pseudomonadota</taxon>
        <taxon>Gammaproteobacteria</taxon>
        <taxon>Alteromonadales</taxon>
        <taxon>Pseudoalteromonadaceae</taxon>
        <taxon>Pseudoalteromonas</taxon>
    </lineage>
</organism>
<feature type="domain" description="ABC3 transporter permease C-terminal" evidence="8">
    <location>
        <begin position="282"/>
        <end position="394"/>
    </location>
</feature>
<evidence type="ECO:0000256" key="4">
    <source>
        <dbReference type="ARBA" id="ARBA00022989"/>
    </source>
</evidence>
<accession>A0A849VDY8</accession>
<feature type="transmembrane region" description="Helical" evidence="7">
    <location>
        <begin position="324"/>
        <end position="351"/>
    </location>
</feature>
<sequence>MSELKPIFNALCRSKVGAILLLLQIAITTAIVSNSAFIISEKIAYLEQDTGYPEQDIFTFEVMSFGENIDYMRQAELDETAIRQMPGVIDAVTVNSVPLSGGGSSSSFRLVPAGQKGKGVQASIFEADSHFINTFGIKILEGRNFTEAEVSVVEEYSQYPSVGLITKAMADELFPDGDALGKTLYHGDLPMQIIGITDVMKGPWLQSERRDRSAILPFVFAQKLTLFSVRTEPEQRAQVMQQIEQYMLNLENKRVIEGLKGLDDVKADYVAPDRLTMRMLLVMIVVLTLITALGIFGLTLFNISKRTKQIGTRRALGARKSDIIRYFVIENAMISMLGLIVGSGAAVMMAQQLMKHYSLSQMPLFYVLFTAVGVLLISLLAVVGPAKRAANISPSIATRTI</sequence>
<comment type="subcellular location">
    <subcellularLocation>
        <location evidence="1">Cell membrane</location>
        <topology evidence="1">Multi-pass membrane protein</topology>
    </subcellularLocation>
</comment>
<evidence type="ECO:0000256" key="6">
    <source>
        <dbReference type="ARBA" id="ARBA00038076"/>
    </source>
</evidence>
<dbReference type="RefSeq" id="WP_171624998.1">
    <property type="nucleotide sequence ID" value="NZ_JABBPG010000002.1"/>
</dbReference>
<dbReference type="InterPro" id="IPR050250">
    <property type="entry name" value="Macrolide_Exporter_MacB"/>
</dbReference>
<dbReference type="Proteomes" id="UP000586305">
    <property type="component" value="Unassembled WGS sequence"/>
</dbReference>
<dbReference type="Pfam" id="PF12704">
    <property type="entry name" value="MacB_PCD"/>
    <property type="match status" value="1"/>
</dbReference>
<keyword evidence="3 7" id="KW-0812">Transmembrane</keyword>
<feature type="domain" description="MacB-like periplasmic core" evidence="9">
    <location>
        <begin position="57"/>
        <end position="246"/>
    </location>
</feature>
<evidence type="ECO:0000259" key="8">
    <source>
        <dbReference type="Pfam" id="PF02687"/>
    </source>
</evidence>
<comment type="similarity">
    <text evidence="6">Belongs to the ABC-4 integral membrane protein family.</text>
</comment>
<feature type="transmembrane region" description="Helical" evidence="7">
    <location>
        <begin position="279"/>
        <end position="303"/>
    </location>
</feature>
<evidence type="ECO:0000256" key="2">
    <source>
        <dbReference type="ARBA" id="ARBA00022475"/>
    </source>
</evidence>
<evidence type="ECO:0000256" key="7">
    <source>
        <dbReference type="SAM" id="Phobius"/>
    </source>
</evidence>
<dbReference type="AlphaFoldDB" id="A0A849VDY8"/>